<comment type="similarity">
    <text evidence="4 9">Belongs to the RRS1 family.</text>
</comment>
<dbReference type="GO" id="GO:0005768">
    <property type="term" value="C:endosome"/>
    <property type="evidence" value="ECO:0007669"/>
    <property type="project" value="TreeGrafter"/>
</dbReference>
<comment type="function">
    <text evidence="9">Involved in ribosomal large subunit assembly.</text>
</comment>
<dbReference type="GO" id="GO:0042254">
    <property type="term" value="P:ribosome biogenesis"/>
    <property type="evidence" value="ECO:0007669"/>
    <property type="project" value="UniProtKB-KW"/>
</dbReference>
<dbReference type="GO" id="GO:0005634">
    <property type="term" value="C:nucleus"/>
    <property type="evidence" value="ECO:0007669"/>
    <property type="project" value="UniProtKB-SubCell"/>
</dbReference>
<evidence type="ECO:0000256" key="7">
    <source>
        <dbReference type="ARBA" id="ARBA00023242"/>
    </source>
</evidence>
<keyword evidence="5 9" id="KW-0690">Ribosome biogenesis</keyword>
<gene>
    <name evidence="12" type="ORF">J5N97_003668</name>
</gene>
<evidence type="ECO:0000256" key="6">
    <source>
        <dbReference type="ARBA" id="ARBA00023034"/>
    </source>
</evidence>
<dbReference type="Pfam" id="PF04939">
    <property type="entry name" value="RRS1"/>
    <property type="match status" value="1"/>
</dbReference>
<protein>
    <recommendedName>
        <fullName evidence="9">Ribosome biogenesis regulatory protein</fullName>
    </recommendedName>
</protein>
<dbReference type="GO" id="GO:0030276">
    <property type="term" value="F:clathrin binding"/>
    <property type="evidence" value="ECO:0007669"/>
    <property type="project" value="TreeGrafter"/>
</dbReference>
<comment type="subcellular location">
    <subcellularLocation>
        <location evidence="2">Cytoplasmic vesicle</location>
        <location evidence="2">Clathrin-coated vesicle</location>
    </subcellularLocation>
    <subcellularLocation>
        <location evidence="3">Golgi apparatus</location>
    </subcellularLocation>
    <subcellularLocation>
        <location evidence="1 9">Nucleus</location>
    </subcellularLocation>
</comment>
<evidence type="ECO:0000256" key="8">
    <source>
        <dbReference type="ARBA" id="ARBA00023329"/>
    </source>
</evidence>
<accession>A0A9D5D6E9</accession>
<comment type="caution">
    <text evidence="12">The sequence shown here is derived from an EMBL/GenBank/DDBJ whole genome shotgun (WGS) entry which is preliminary data.</text>
</comment>
<dbReference type="Gene3D" id="1.25.40.90">
    <property type="match status" value="1"/>
</dbReference>
<dbReference type="GO" id="GO:0006897">
    <property type="term" value="P:endocytosis"/>
    <property type="evidence" value="ECO:0007669"/>
    <property type="project" value="TreeGrafter"/>
</dbReference>
<reference evidence="12" key="2">
    <citation type="journal article" date="2022" name="Hortic Res">
        <title>The genome of Dioscorea zingiberensis sheds light on the biosynthesis, origin and evolution of the medicinally important diosgenin saponins.</title>
        <authorList>
            <person name="Li Y."/>
            <person name="Tan C."/>
            <person name="Li Z."/>
            <person name="Guo J."/>
            <person name="Li S."/>
            <person name="Chen X."/>
            <person name="Wang C."/>
            <person name="Dai X."/>
            <person name="Yang H."/>
            <person name="Song W."/>
            <person name="Hou L."/>
            <person name="Xu J."/>
            <person name="Tong Z."/>
            <person name="Xu A."/>
            <person name="Yuan X."/>
            <person name="Wang W."/>
            <person name="Yang Q."/>
            <person name="Chen L."/>
            <person name="Sun Z."/>
            <person name="Wang K."/>
            <person name="Pan B."/>
            <person name="Chen J."/>
            <person name="Bao Y."/>
            <person name="Liu F."/>
            <person name="Qi X."/>
            <person name="Gang D.R."/>
            <person name="Wen J."/>
            <person name="Li J."/>
        </authorList>
    </citation>
    <scope>NUCLEOTIDE SEQUENCE</scope>
    <source>
        <strain evidence="12">Dzin_1.0</strain>
    </source>
</reference>
<dbReference type="Proteomes" id="UP001085076">
    <property type="component" value="Miscellaneous, Linkage group lg01"/>
</dbReference>
<evidence type="ECO:0000256" key="10">
    <source>
        <dbReference type="SAM" id="MobiDB-lite"/>
    </source>
</evidence>
<evidence type="ECO:0000313" key="12">
    <source>
        <dbReference type="EMBL" id="KAJ0985312.1"/>
    </source>
</evidence>
<dbReference type="GO" id="GO:0030125">
    <property type="term" value="C:clathrin vesicle coat"/>
    <property type="evidence" value="ECO:0007669"/>
    <property type="project" value="TreeGrafter"/>
</dbReference>
<evidence type="ECO:0000259" key="11">
    <source>
        <dbReference type="Pfam" id="PF01417"/>
    </source>
</evidence>
<dbReference type="OrthoDB" id="782918at2759"/>
<dbReference type="Pfam" id="PF01417">
    <property type="entry name" value="ENTH"/>
    <property type="match status" value="1"/>
</dbReference>
<keyword evidence="8" id="KW-0968">Cytoplasmic vesicle</keyword>
<evidence type="ECO:0000256" key="4">
    <source>
        <dbReference type="ARBA" id="ARBA00010077"/>
    </source>
</evidence>
<evidence type="ECO:0000256" key="9">
    <source>
        <dbReference type="RuleBase" id="RU364132"/>
    </source>
</evidence>
<proteinExistence type="inferred from homology"/>
<dbReference type="InterPro" id="IPR007023">
    <property type="entry name" value="Ribosom_reg"/>
</dbReference>
<dbReference type="GO" id="GO:0005794">
    <property type="term" value="C:Golgi apparatus"/>
    <property type="evidence" value="ECO:0007669"/>
    <property type="project" value="UniProtKB-SubCell"/>
</dbReference>
<dbReference type="EMBL" id="JAGGNH010000001">
    <property type="protein sequence ID" value="KAJ0985312.1"/>
    <property type="molecule type" value="Genomic_DNA"/>
</dbReference>
<dbReference type="PANTHER" id="PTHR12276:SF45">
    <property type="entry name" value="CLATHRIN INTERACTOR 1"/>
    <property type="match status" value="1"/>
</dbReference>
<feature type="domain" description="ENTH" evidence="11">
    <location>
        <begin position="80"/>
        <end position="136"/>
    </location>
</feature>
<keyword evidence="6" id="KW-0333">Golgi apparatus</keyword>
<dbReference type="GO" id="GO:0005886">
    <property type="term" value="C:plasma membrane"/>
    <property type="evidence" value="ECO:0007669"/>
    <property type="project" value="TreeGrafter"/>
</dbReference>
<dbReference type="AlphaFoldDB" id="A0A9D5D6E9"/>
<evidence type="ECO:0000256" key="3">
    <source>
        <dbReference type="ARBA" id="ARBA00004555"/>
    </source>
</evidence>
<feature type="region of interest" description="Disordered" evidence="10">
    <location>
        <begin position="162"/>
        <end position="185"/>
    </location>
</feature>
<keyword evidence="13" id="KW-1185">Reference proteome</keyword>
<keyword evidence="7 9" id="KW-0539">Nucleus</keyword>
<evidence type="ECO:0000313" key="13">
    <source>
        <dbReference type="Proteomes" id="UP001085076"/>
    </source>
</evidence>
<reference evidence="12" key="1">
    <citation type="submission" date="2021-03" db="EMBL/GenBank/DDBJ databases">
        <authorList>
            <person name="Li Z."/>
            <person name="Yang C."/>
        </authorList>
    </citation>
    <scope>NUCLEOTIDE SEQUENCE</scope>
    <source>
        <strain evidence="12">Dzin_1.0</strain>
        <tissue evidence="12">Leaf</tissue>
    </source>
</reference>
<dbReference type="InterPro" id="IPR008942">
    <property type="entry name" value="ENTH_VHS"/>
</dbReference>
<dbReference type="PANTHER" id="PTHR12276">
    <property type="entry name" value="EPSIN/ENT-RELATED"/>
    <property type="match status" value="1"/>
</dbReference>
<evidence type="ECO:0000256" key="1">
    <source>
        <dbReference type="ARBA" id="ARBA00004123"/>
    </source>
</evidence>
<dbReference type="GO" id="GO:0005543">
    <property type="term" value="F:phospholipid binding"/>
    <property type="evidence" value="ECO:0007669"/>
    <property type="project" value="TreeGrafter"/>
</dbReference>
<evidence type="ECO:0000256" key="5">
    <source>
        <dbReference type="ARBA" id="ARBA00022517"/>
    </source>
</evidence>
<dbReference type="SUPFAM" id="SSF48464">
    <property type="entry name" value="ENTH/VHS domain"/>
    <property type="match status" value="1"/>
</dbReference>
<dbReference type="InterPro" id="IPR013809">
    <property type="entry name" value="ENTH"/>
</dbReference>
<evidence type="ECO:0000256" key="2">
    <source>
        <dbReference type="ARBA" id="ARBA00004132"/>
    </source>
</evidence>
<name>A0A9D5D6E9_9LILI</name>
<organism evidence="12 13">
    <name type="scientific">Dioscorea zingiberensis</name>
    <dbReference type="NCBI Taxonomy" id="325984"/>
    <lineage>
        <taxon>Eukaryota</taxon>
        <taxon>Viridiplantae</taxon>
        <taxon>Streptophyta</taxon>
        <taxon>Embryophyta</taxon>
        <taxon>Tracheophyta</taxon>
        <taxon>Spermatophyta</taxon>
        <taxon>Magnoliopsida</taxon>
        <taxon>Liliopsida</taxon>
        <taxon>Dioscoreales</taxon>
        <taxon>Dioscoreaceae</taxon>
        <taxon>Dioscorea</taxon>
    </lineage>
</organism>
<sequence length="185" mass="20290">MEAEKYQIDLGNLMAYDPSHHFPSLPDSREELTRKCLESGAELVQAVANALFSLPSTEDPDGPIVSLPEPTTKLPREKHALAVVEYLIANGSDRAVDDILECSSKIAAVSSFEYVEPNGKDLGINVRKKRKTILGLGRHFRLVFSLVNLVKQSRICKLTRGKEPTIGKGGETTNNQESAPMKALC</sequence>